<sequence length="121" mass="14023">MKYSDDITIPLGLNVKKVVLRMSPKSNGILVGTTHHDRVGCRREDGRSFNFRFKESRVNEVTKNTITDTKGSDVNLCTTPGPSDDMVKREREIFLIPLIIKMKRKVLLRSEEDIDKKYRER</sequence>
<proteinExistence type="predicted"/>
<reference evidence="1" key="1">
    <citation type="submission" date="2014-07" db="EMBL/GenBank/DDBJ databases">
        <authorList>
            <person name="Martin A.A"/>
            <person name="De Silva N."/>
        </authorList>
    </citation>
    <scope>NUCLEOTIDE SEQUENCE</scope>
</reference>
<dbReference type="AlphaFoldDB" id="A0A0K0FSI5"/>
<reference evidence="2" key="2">
    <citation type="submission" date="2015-08" db="UniProtKB">
        <authorList>
            <consortium name="WormBaseParasite"/>
        </authorList>
    </citation>
    <scope>IDENTIFICATION</scope>
</reference>
<name>A0A0K0FSI5_STRVS</name>
<dbReference type="Proteomes" id="UP000035680">
    <property type="component" value="Unassembled WGS sequence"/>
</dbReference>
<evidence type="ECO:0000313" key="2">
    <source>
        <dbReference type="WBParaSite" id="SVE_1342700.1"/>
    </source>
</evidence>
<keyword evidence="1" id="KW-1185">Reference proteome</keyword>
<protein>
    <submittedName>
        <fullName evidence="2">Uncharacterized protein</fullName>
    </submittedName>
</protein>
<dbReference type="WBParaSite" id="SVE_1342700.1">
    <property type="protein sequence ID" value="SVE_1342700.1"/>
    <property type="gene ID" value="SVE_1342700"/>
</dbReference>
<organism evidence="1 2">
    <name type="scientific">Strongyloides venezuelensis</name>
    <name type="common">Threadworm</name>
    <dbReference type="NCBI Taxonomy" id="75913"/>
    <lineage>
        <taxon>Eukaryota</taxon>
        <taxon>Metazoa</taxon>
        <taxon>Ecdysozoa</taxon>
        <taxon>Nematoda</taxon>
        <taxon>Chromadorea</taxon>
        <taxon>Rhabditida</taxon>
        <taxon>Tylenchina</taxon>
        <taxon>Panagrolaimomorpha</taxon>
        <taxon>Strongyloidoidea</taxon>
        <taxon>Strongyloididae</taxon>
        <taxon>Strongyloides</taxon>
    </lineage>
</organism>
<accession>A0A0K0FSI5</accession>
<evidence type="ECO:0000313" key="1">
    <source>
        <dbReference type="Proteomes" id="UP000035680"/>
    </source>
</evidence>